<evidence type="ECO:0000313" key="2">
    <source>
        <dbReference type="Proteomes" id="UP000242224"/>
    </source>
</evidence>
<reference evidence="1 2" key="1">
    <citation type="submission" date="2016-11" db="EMBL/GenBank/DDBJ databases">
        <title>A multilocus sequence analysis scheme for characterization of bacteria in the genus Thioclava.</title>
        <authorList>
            <person name="Liu Y."/>
            <person name="Shao Z."/>
        </authorList>
    </citation>
    <scope>NUCLEOTIDE SEQUENCE [LARGE SCALE GENOMIC DNA]</scope>
    <source>
        <strain evidence="1 2">11.10-0-13</strain>
    </source>
</reference>
<protein>
    <submittedName>
        <fullName evidence="1">Uncharacterized protein</fullName>
    </submittedName>
</protein>
<dbReference type="Proteomes" id="UP000242224">
    <property type="component" value="Unassembled WGS sequence"/>
</dbReference>
<accession>A0ABX3MJD8</accession>
<gene>
    <name evidence="1" type="ORF">BMG00_11405</name>
</gene>
<proteinExistence type="predicted"/>
<comment type="caution">
    <text evidence="1">The sequence shown here is derived from an EMBL/GenBank/DDBJ whole genome shotgun (WGS) entry which is preliminary data.</text>
</comment>
<organism evidence="1 2">
    <name type="scientific">Thioclava marina</name>
    <dbReference type="NCBI Taxonomy" id="1915077"/>
    <lineage>
        <taxon>Bacteria</taxon>
        <taxon>Pseudomonadati</taxon>
        <taxon>Pseudomonadota</taxon>
        <taxon>Alphaproteobacteria</taxon>
        <taxon>Rhodobacterales</taxon>
        <taxon>Paracoccaceae</taxon>
        <taxon>Thioclava</taxon>
    </lineage>
</organism>
<keyword evidence="2" id="KW-1185">Reference proteome</keyword>
<dbReference type="RefSeq" id="WP_078574426.1">
    <property type="nucleotide sequence ID" value="NZ_MPZS01000002.1"/>
</dbReference>
<name>A0ABX3MJD8_9RHOB</name>
<evidence type="ECO:0000313" key="1">
    <source>
        <dbReference type="EMBL" id="OOY11694.1"/>
    </source>
</evidence>
<sequence>MTFEVDHVTDPVPYGVYGTADDITVDLARGGHGSGMVIDRDEADLNGEAKGNVVTEWHVNPDASLNKTFLLNAARGGGSTNASLADGLATLSAGGGTAAAQFRRRVMSLR</sequence>
<dbReference type="EMBL" id="MPZS01000002">
    <property type="protein sequence ID" value="OOY11694.1"/>
    <property type="molecule type" value="Genomic_DNA"/>
</dbReference>